<dbReference type="InterPro" id="IPR013169">
    <property type="entry name" value="mRNA_splic_Cwf18-like"/>
</dbReference>
<evidence type="ECO:0000256" key="2">
    <source>
        <dbReference type="SAM" id="MobiDB-lite"/>
    </source>
</evidence>
<dbReference type="OrthoDB" id="10261348at2759"/>
<dbReference type="GO" id="GO:0071014">
    <property type="term" value="C:post-mRNA release spliceosomal complex"/>
    <property type="evidence" value="ECO:0007669"/>
    <property type="project" value="TreeGrafter"/>
</dbReference>
<dbReference type="Proteomes" id="UP000001568">
    <property type="component" value="Chromosome 20"/>
</dbReference>
<feature type="compositionally biased region" description="Low complexity" evidence="2">
    <location>
        <begin position="1"/>
        <end position="17"/>
    </location>
</feature>
<dbReference type="PANTHER" id="PTHR31551">
    <property type="entry name" value="PRE-MRNA-SPLICING FACTOR CWF18"/>
    <property type="match status" value="1"/>
</dbReference>
<reference evidence="3 4" key="1">
    <citation type="journal article" date="2007" name="Proc. Natl. Acad. Sci. U.S.A.">
        <title>The tiny eukaryote Ostreococcus provides genomic insights into the paradox of plankton speciation.</title>
        <authorList>
            <person name="Palenik B."/>
            <person name="Grimwood J."/>
            <person name="Aerts A."/>
            <person name="Rouze P."/>
            <person name="Salamov A."/>
            <person name="Putnam N."/>
            <person name="Dupont C."/>
            <person name="Jorgensen R."/>
            <person name="Derelle E."/>
            <person name="Rombauts S."/>
            <person name="Zhou K."/>
            <person name="Otillar R."/>
            <person name="Merchant S.S."/>
            <person name="Podell S."/>
            <person name="Gaasterland T."/>
            <person name="Napoli C."/>
            <person name="Gendler K."/>
            <person name="Manuell A."/>
            <person name="Tai V."/>
            <person name="Vallon O."/>
            <person name="Piganeau G."/>
            <person name="Jancek S."/>
            <person name="Heijde M."/>
            <person name="Jabbari K."/>
            <person name="Bowler C."/>
            <person name="Lohr M."/>
            <person name="Robbens S."/>
            <person name="Werner G."/>
            <person name="Dubchak I."/>
            <person name="Pazour G.J."/>
            <person name="Ren Q."/>
            <person name="Paulsen I."/>
            <person name="Delwiche C."/>
            <person name="Schmutz J."/>
            <person name="Rokhsar D."/>
            <person name="Van de Peer Y."/>
            <person name="Moreau H."/>
            <person name="Grigoriev I.V."/>
        </authorList>
    </citation>
    <scope>NUCLEOTIDE SEQUENCE [LARGE SCALE GENOMIC DNA]</scope>
    <source>
        <strain evidence="3 4">CCE9901</strain>
    </source>
</reference>
<evidence type="ECO:0008006" key="5">
    <source>
        <dbReference type="Google" id="ProtNLM"/>
    </source>
</evidence>
<dbReference type="AlphaFoldDB" id="A4SB18"/>
<feature type="region of interest" description="Disordered" evidence="2">
    <location>
        <begin position="1"/>
        <end position="22"/>
    </location>
</feature>
<proteinExistence type="predicted"/>
<feature type="coiled-coil region" evidence="1">
    <location>
        <begin position="92"/>
        <end position="119"/>
    </location>
</feature>
<dbReference type="PANTHER" id="PTHR31551:SF1">
    <property type="entry name" value="COILED-COIL DOMAIN-CONTAINING PROTEIN 12"/>
    <property type="match status" value="1"/>
</dbReference>
<organism evidence="3 4">
    <name type="scientific">Ostreococcus lucimarinus (strain CCE9901)</name>
    <dbReference type="NCBI Taxonomy" id="436017"/>
    <lineage>
        <taxon>Eukaryota</taxon>
        <taxon>Viridiplantae</taxon>
        <taxon>Chlorophyta</taxon>
        <taxon>Mamiellophyceae</taxon>
        <taxon>Mamiellales</taxon>
        <taxon>Bathycoccaceae</taxon>
        <taxon>Ostreococcus</taxon>
    </lineage>
</organism>
<dbReference type="STRING" id="436017.A4SB18"/>
<dbReference type="Gramene" id="ABP01017">
    <property type="protein sequence ID" value="ABP01017"/>
    <property type="gene ID" value="OSTLU_29456"/>
</dbReference>
<evidence type="ECO:0000313" key="4">
    <source>
        <dbReference type="Proteomes" id="UP000001568"/>
    </source>
</evidence>
<gene>
    <name evidence="3" type="ORF">OSTLU_29456</name>
</gene>
<name>A4SB18_OSTLU</name>
<dbReference type="KEGG" id="olu:OSTLU_29456"/>
<dbReference type="Pfam" id="PF08315">
    <property type="entry name" value="cwf18"/>
    <property type="match status" value="1"/>
</dbReference>
<keyword evidence="4" id="KW-1185">Reference proteome</keyword>
<sequence length="126" mass="13351">MRASAGADDAGGRAADATSREGRATREIAFRNYVPRDGALAAAKLPATTAPALDVAAARDGDEGAVTLGLEPNVGDVDPGMVAPRRANWDLKRDVEARLEKLERRTRRALVDVAREEARARAAMDA</sequence>
<dbReference type="EMBL" id="CP000600">
    <property type="protein sequence ID" value="ABP01017.1"/>
    <property type="molecule type" value="Genomic_DNA"/>
</dbReference>
<protein>
    <recommendedName>
        <fullName evidence="5">Cwf18 pre-mRNA splicing factor</fullName>
    </recommendedName>
</protein>
<dbReference type="GO" id="GO:0005684">
    <property type="term" value="C:U2-type spliceosomal complex"/>
    <property type="evidence" value="ECO:0007669"/>
    <property type="project" value="TreeGrafter"/>
</dbReference>
<keyword evidence="1" id="KW-0175">Coiled coil</keyword>
<dbReference type="GeneID" id="5006757"/>
<evidence type="ECO:0000256" key="1">
    <source>
        <dbReference type="SAM" id="Coils"/>
    </source>
</evidence>
<evidence type="ECO:0000313" key="3">
    <source>
        <dbReference type="EMBL" id="ABP01017.1"/>
    </source>
</evidence>
<dbReference type="RefSeq" id="XP_001422700.1">
    <property type="nucleotide sequence ID" value="XM_001422663.1"/>
</dbReference>
<dbReference type="HOGENOM" id="CLU_1985324_0_0_1"/>
<accession>A4SB18</accession>
<dbReference type="eggNOG" id="KOG3407">
    <property type="taxonomic scope" value="Eukaryota"/>
</dbReference>